<dbReference type="InterPro" id="IPR043128">
    <property type="entry name" value="Rev_trsase/Diguanyl_cyclase"/>
</dbReference>
<evidence type="ECO:0000313" key="2">
    <source>
        <dbReference type="Proteomes" id="UP001652600"/>
    </source>
</evidence>
<dbReference type="Gene3D" id="3.30.70.270">
    <property type="match status" value="1"/>
</dbReference>
<dbReference type="CDD" id="cd01647">
    <property type="entry name" value="RT_LTR"/>
    <property type="match status" value="1"/>
</dbReference>
<gene>
    <name evidence="3" type="primary">LOC127150662</name>
</gene>
<dbReference type="InterPro" id="IPR043502">
    <property type="entry name" value="DNA/RNA_pol_sf"/>
</dbReference>
<name>A0ABM3L527_CUCME</name>
<evidence type="ECO:0000259" key="1">
    <source>
        <dbReference type="Pfam" id="PF00078"/>
    </source>
</evidence>
<organism evidence="2 3">
    <name type="scientific">Cucumis melo</name>
    <name type="common">Muskmelon</name>
    <dbReference type="NCBI Taxonomy" id="3656"/>
    <lineage>
        <taxon>Eukaryota</taxon>
        <taxon>Viridiplantae</taxon>
        <taxon>Streptophyta</taxon>
        <taxon>Embryophyta</taxon>
        <taxon>Tracheophyta</taxon>
        <taxon>Spermatophyta</taxon>
        <taxon>Magnoliopsida</taxon>
        <taxon>eudicotyledons</taxon>
        <taxon>Gunneridae</taxon>
        <taxon>Pentapetalae</taxon>
        <taxon>rosids</taxon>
        <taxon>fabids</taxon>
        <taxon>Cucurbitales</taxon>
        <taxon>Cucurbitaceae</taxon>
        <taxon>Benincaseae</taxon>
        <taxon>Cucumis</taxon>
    </lineage>
</organism>
<keyword evidence="2" id="KW-1185">Reference proteome</keyword>
<dbReference type="SUPFAM" id="SSF56672">
    <property type="entry name" value="DNA/RNA polymerases"/>
    <property type="match status" value="1"/>
</dbReference>
<dbReference type="PANTHER" id="PTHR24559:SF444">
    <property type="entry name" value="REVERSE TRANSCRIPTASE DOMAIN-CONTAINING PROTEIN"/>
    <property type="match status" value="1"/>
</dbReference>
<dbReference type="InterPro" id="IPR000477">
    <property type="entry name" value="RT_dom"/>
</dbReference>
<proteinExistence type="predicted"/>
<sequence length="242" mass="27630">MSFGLINSPTVFMDLMNKMFKNFLDTFIIVFIHDILVYSKTEVEHEKHLHQVLETLQANKLYAKFSKCEFWLKVSFLGHVVSSERASMDPQKIEVVTSWPRPSTVNERCLAEVGQDEEFSISSDGGLMFERRLCVPADSAVKIEFLTEAHNSPFSMHPGSTKMYQDLKRVNSSDGPVRVQEKIWRSLKKLQRFFVTGEALSNLSTTLLHLAHHLPVSWLEALVVCEGLKALSLLNKVLHVEH</sequence>
<dbReference type="RefSeq" id="XP_050945120.1">
    <property type="nucleotide sequence ID" value="XM_051089163.1"/>
</dbReference>
<evidence type="ECO:0000313" key="3">
    <source>
        <dbReference type="RefSeq" id="XP_050945120.1"/>
    </source>
</evidence>
<dbReference type="InterPro" id="IPR053134">
    <property type="entry name" value="RNA-dir_DNA_polymerase"/>
</dbReference>
<accession>A0ABM3L527</accession>
<protein>
    <submittedName>
        <fullName evidence="3">Uncharacterized protein LOC127150662</fullName>
    </submittedName>
</protein>
<dbReference type="Pfam" id="PF00078">
    <property type="entry name" value="RVT_1"/>
    <property type="match status" value="1"/>
</dbReference>
<dbReference type="Proteomes" id="UP001652600">
    <property type="component" value="Chromosome 8"/>
</dbReference>
<dbReference type="PANTHER" id="PTHR24559">
    <property type="entry name" value="TRANSPOSON TY3-I GAG-POL POLYPROTEIN"/>
    <property type="match status" value="1"/>
</dbReference>
<reference evidence="3" key="1">
    <citation type="submission" date="2025-08" db="UniProtKB">
        <authorList>
            <consortium name="RefSeq"/>
        </authorList>
    </citation>
    <scope>IDENTIFICATION</scope>
    <source>
        <tissue evidence="3">Stem</tissue>
    </source>
</reference>
<feature type="domain" description="Reverse transcriptase" evidence="1">
    <location>
        <begin position="1"/>
        <end position="80"/>
    </location>
</feature>
<dbReference type="GeneID" id="127150662"/>